<keyword evidence="4" id="KW-0472">Membrane</keyword>
<protein>
    <submittedName>
        <fullName evidence="6">Two-component sensor histidine kinase</fullName>
    </submittedName>
</protein>
<reference evidence="6 7" key="1">
    <citation type="submission" date="2019-02" db="EMBL/GenBank/DDBJ databases">
        <title>Draft genome sequences of novel Actinobacteria.</title>
        <authorList>
            <person name="Sahin N."/>
            <person name="Ay H."/>
            <person name="Saygin H."/>
        </authorList>
    </citation>
    <scope>NUCLEOTIDE SEQUENCE [LARGE SCALE GENOMIC DNA]</scope>
    <source>
        <strain evidence="6 7">KC201</strain>
    </source>
</reference>
<keyword evidence="2 6" id="KW-0418">Kinase</keyword>
<dbReference type="Gene3D" id="1.20.5.1930">
    <property type="match status" value="1"/>
</dbReference>
<dbReference type="GO" id="GO:0016020">
    <property type="term" value="C:membrane"/>
    <property type="evidence" value="ECO:0007669"/>
    <property type="project" value="InterPro"/>
</dbReference>
<dbReference type="Proteomes" id="UP000295157">
    <property type="component" value="Unassembled WGS sequence"/>
</dbReference>
<keyword evidence="3" id="KW-0902">Two-component regulatory system</keyword>
<feature type="transmembrane region" description="Helical" evidence="4">
    <location>
        <begin position="64"/>
        <end position="80"/>
    </location>
</feature>
<dbReference type="InterPro" id="IPR050482">
    <property type="entry name" value="Sensor_HK_TwoCompSys"/>
</dbReference>
<evidence type="ECO:0000256" key="2">
    <source>
        <dbReference type="ARBA" id="ARBA00022777"/>
    </source>
</evidence>
<dbReference type="SUPFAM" id="SSF55874">
    <property type="entry name" value="ATPase domain of HSP90 chaperone/DNA topoisomerase II/histidine kinase"/>
    <property type="match status" value="1"/>
</dbReference>
<accession>A0A4R4NM00</accession>
<feature type="transmembrane region" description="Helical" evidence="4">
    <location>
        <begin position="117"/>
        <end position="138"/>
    </location>
</feature>
<keyword evidence="4" id="KW-1133">Transmembrane helix</keyword>
<dbReference type="InterPro" id="IPR036890">
    <property type="entry name" value="HATPase_C_sf"/>
</dbReference>
<organism evidence="6 7">
    <name type="scientific">Nonomuraea longispora</name>
    <dbReference type="NCBI Taxonomy" id="1848320"/>
    <lineage>
        <taxon>Bacteria</taxon>
        <taxon>Bacillati</taxon>
        <taxon>Actinomycetota</taxon>
        <taxon>Actinomycetes</taxon>
        <taxon>Streptosporangiales</taxon>
        <taxon>Streptosporangiaceae</taxon>
        <taxon>Nonomuraea</taxon>
    </lineage>
</organism>
<dbReference type="GO" id="GO:0046983">
    <property type="term" value="F:protein dimerization activity"/>
    <property type="evidence" value="ECO:0007669"/>
    <property type="project" value="InterPro"/>
</dbReference>
<proteinExistence type="predicted"/>
<evidence type="ECO:0000256" key="3">
    <source>
        <dbReference type="ARBA" id="ARBA00023012"/>
    </source>
</evidence>
<dbReference type="RefSeq" id="WP_132330316.1">
    <property type="nucleotide sequence ID" value="NZ_SMJZ01000011.1"/>
</dbReference>
<comment type="caution">
    <text evidence="6">The sequence shown here is derived from an EMBL/GenBank/DDBJ whole genome shotgun (WGS) entry which is preliminary data.</text>
</comment>
<evidence type="ECO:0000256" key="1">
    <source>
        <dbReference type="ARBA" id="ARBA00022679"/>
    </source>
</evidence>
<evidence type="ECO:0000256" key="4">
    <source>
        <dbReference type="SAM" id="Phobius"/>
    </source>
</evidence>
<feature type="domain" description="Signal transduction histidine kinase subgroup 3 dimerisation and phosphoacceptor" evidence="5">
    <location>
        <begin position="175"/>
        <end position="239"/>
    </location>
</feature>
<evidence type="ECO:0000259" key="5">
    <source>
        <dbReference type="Pfam" id="PF07730"/>
    </source>
</evidence>
<dbReference type="Gene3D" id="3.30.565.10">
    <property type="entry name" value="Histidine kinase-like ATPase, C-terminal domain"/>
    <property type="match status" value="1"/>
</dbReference>
<feature type="transmembrane region" description="Helical" evidence="4">
    <location>
        <begin position="86"/>
        <end position="105"/>
    </location>
</feature>
<dbReference type="PANTHER" id="PTHR24421:SF63">
    <property type="entry name" value="SENSOR HISTIDINE KINASE DESK"/>
    <property type="match status" value="1"/>
</dbReference>
<feature type="transmembrane region" description="Helical" evidence="4">
    <location>
        <begin position="9"/>
        <end position="28"/>
    </location>
</feature>
<dbReference type="Pfam" id="PF07730">
    <property type="entry name" value="HisKA_3"/>
    <property type="match status" value="1"/>
</dbReference>
<name>A0A4R4NM00_9ACTN</name>
<dbReference type="CDD" id="cd16917">
    <property type="entry name" value="HATPase_UhpB-NarQ-NarX-like"/>
    <property type="match status" value="1"/>
</dbReference>
<dbReference type="PROSITE" id="PS51257">
    <property type="entry name" value="PROKAR_LIPOPROTEIN"/>
    <property type="match status" value="1"/>
</dbReference>
<dbReference type="EMBL" id="SMJZ01000011">
    <property type="protein sequence ID" value="TDC10235.1"/>
    <property type="molecule type" value="Genomic_DNA"/>
</dbReference>
<evidence type="ECO:0000313" key="6">
    <source>
        <dbReference type="EMBL" id="TDC10235.1"/>
    </source>
</evidence>
<keyword evidence="4" id="KW-0812">Transmembrane</keyword>
<dbReference type="OrthoDB" id="5241784at2"/>
<dbReference type="AlphaFoldDB" id="A0A4R4NM00"/>
<gene>
    <name evidence="6" type="ORF">E1267_05240</name>
</gene>
<evidence type="ECO:0000313" key="7">
    <source>
        <dbReference type="Proteomes" id="UP000295157"/>
    </source>
</evidence>
<dbReference type="GO" id="GO:0000155">
    <property type="term" value="F:phosphorelay sensor kinase activity"/>
    <property type="evidence" value="ECO:0007669"/>
    <property type="project" value="InterPro"/>
</dbReference>
<dbReference type="PANTHER" id="PTHR24421">
    <property type="entry name" value="NITRATE/NITRITE SENSOR PROTEIN NARX-RELATED"/>
    <property type="match status" value="1"/>
</dbReference>
<keyword evidence="1" id="KW-0808">Transferase</keyword>
<feature type="transmembrane region" description="Helical" evidence="4">
    <location>
        <begin position="34"/>
        <end position="52"/>
    </location>
</feature>
<dbReference type="InterPro" id="IPR011712">
    <property type="entry name" value="Sig_transdc_His_kin_sub3_dim/P"/>
</dbReference>
<keyword evidence="7" id="KW-1185">Reference proteome</keyword>
<sequence>MTSSTARRLATGLIVGVSCAYTMIALLYFQHGAVYGVLATMAISAVITTYSLNMRAALRDARPPLFPATLVLQVVATYLPELLPGGWSAVAAPLLAGSLLVYLPLRWGGALVGLMMVYEGAALSVSGAVPVIVAFYVITVPTTGAMTYALVRFVRVTAELEAARAELAEAAVMKERLRISRDLHDGLGRSLTAIALKGDLAVRLMEGDPGQARSEVGELVLVAREAAKDVRQVAKGYRALSLTGEVDRAVALLESSGVDAQAHLADVPLPRRSEEALSWAVREGVTNVLRHSRATTCTITTSLHDTTLRLEVANDGALTGSRPAGGGLTGLAERAAQAGGSCAAAPTGAGGWLLAVEVAT</sequence>